<name>A0A9P6DG75_PLEER</name>
<evidence type="ECO:0000259" key="2">
    <source>
        <dbReference type="PROSITE" id="PS50181"/>
    </source>
</evidence>
<keyword evidence="4" id="KW-1185">Reference proteome</keyword>
<proteinExistence type="predicted"/>
<organism evidence="3 4">
    <name type="scientific">Pleurotus eryngii</name>
    <name type="common">Boletus of the steppes</name>
    <dbReference type="NCBI Taxonomy" id="5323"/>
    <lineage>
        <taxon>Eukaryota</taxon>
        <taxon>Fungi</taxon>
        <taxon>Dikarya</taxon>
        <taxon>Basidiomycota</taxon>
        <taxon>Agaricomycotina</taxon>
        <taxon>Agaricomycetes</taxon>
        <taxon>Agaricomycetidae</taxon>
        <taxon>Agaricales</taxon>
        <taxon>Pleurotineae</taxon>
        <taxon>Pleurotaceae</taxon>
        <taxon>Pleurotus</taxon>
    </lineage>
</organism>
<dbReference type="EMBL" id="MU154569">
    <property type="protein sequence ID" value="KAF9494710.1"/>
    <property type="molecule type" value="Genomic_DNA"/>
</dbReference>
<feature type="compositionally biased region" description="Acidic residues" evidence="1">
    <location>
        <begin position="40"/>
        <end position="49"/>
    </location>
</feature>
<sequence length="461" mass="51944">MARRSTRHLPTNKGFKRSRLSSPSPQSTPSSSSSFKANTDEEDDGESEEDIRRYKGKIAKKSRKRKSRGALVLKLPVEIMDDLVGRMDTSDQIAFSSACRAVRRVALRHIFRSICLRSPLMAMKFCNAVERDQDWVPLIRSLTLSIIPGTMSPSKKEQTTLERLRPKLVRAVTHLSNLRDLDIRDSILCQMTDILEQATLPLLRVFSYTSLEAIMDVDALAHHFVGRHQDLEELALKISAHNRMFSSAPSNAPDIATSNESPDKIRHLPKLRSFVGPCSFIADHIDGLMPLATASLEWAAPSYPDIHFAVGRPIRSLAQASAQKLTCLECNVFRWIPRLLDFVVEHLPLLESLTILEGMPTLDPDIKTEMCAMLPKFKTLTSFRLDPQFMAGEQFMEEYQRFYEETVVELQATCPRVSCSLYAVSDKGSCFMRRIYEFAPGADLSALAEHFLGDNVIPTIL</sequence>
<dbReference type="OrthoDB" id="2940245at2759"/>
<comment type="caution">
    <text evidence="3">The sequence shown here is derived from an EMBL/GenBank/DDBJ whole genome shotgun (WGS) entry which is preliminary data.</text>
</comment>
<protein>
    <recommendedName>
        <fullName evidence="2">F-box domain-containing protein</fullName>
    </recommendedName>
</protein>
<accession>A0A9P6DG75</accession>
<feature type="compositionally biased region" description="Low complexity" evidence="1">
    <location>
        <begin position="21"/>
        <end position="34"/>
    </location>
</feature>
<dbReference type="Proteomes" id="UP000807025">
    <property type="component" value="Unassembled WGS sequence"/>
</dbReference>
<dbReference type="PROSITE" id="PS50181">
    <property type="entry name" value="FBOX"/>
    <property type="match status" value="1"/>
</dbReference>
<gene>
    <name evidence="3" type="ORF">BDN71DRAFT_1507388</name>
</gene>
<feature type="region of interest" description="Disordered" evidence="1">
    <location>
        <begin position="1"/>
        <end position="60"/>
    </location>
</feature>
<dbReference type="InterPro" id="IPR001810">
    <property type="entry name" value="F-box_dom"/>
</dbReference>
<evidence type="ECO:0000256" key="1">
    <source>
        <dbReference type="SAM" id="MobiDB-lite"/>
    </source>
</evidence>
<evidence type="ECO:0000313" key="3">
    <source>
        <dbReference type="EMBL" id="KAF9494710.1"/>
    </source>
</evidence>
<evidence type="ECO:0000313" key="4">
    <source>
        <dbReference type="Proteomes" id="UP000807025"/>
    </source>
</evidence>
<dbReference type="AlphaFoldDB" id="A0A9P6DG75"/>
<reference evidence="3" key="1">
    <citation type="submission" date="2020-11" db="EMBL/GenBank/DDBJ databases">
        <authorList>
            <consortium name="DOE Joint Genome Institute"/>
            <person name="Ahrendt S."/>
            <person name="Riley R."/>
            <person name="Andreopoulos W."/>
            <person name="Labutti K."/>
            <person name="Pangilinan J."/>
            <person name="Ruiz-Duenas F.J."/>
            <person name="Barrasa J.M."/>
            <person name="Sanchez-Garcia M."/>
            <person name="Camarero S."/>
            <person name="Miyauchi S."/>
            <person name="Serrano A."/>
            <person name="Linde D."/>
            <person name="Babiker R."/>
            <person name="Drula E."/>
            <person name="Ayuso-Fernandez I."/>
            <person name="Pacheco R."/>
            <person name="Padilla G."/>
            <person name="Ferreira P."/>
            <person name="Barriuso J."/>
            <person name="Kellner H."/>
            <person name="Castanera R."/>
            <person name="Alfaro M."/>
            <person name="Ramirez L."/>
            <person name="Pisabarro A.G."/>
            <person name="Kuo A."/>
            <person name="Tritt A."/>
            <person name="Lipzen A."/>
            <person name="He G."/>
            <person name="Yan M."/>
            <person name="Ng V."/>
            <person name="Cullen D."/>
            <person name="Martin F."/>
            <person name="Rosso M.-N."/>
            <person name="Henrissat B."/>
            <person name="Hibbett D."/>
            <person name="Martinez A.T."/>
            <person name="Grigoriev I.V."/>
        </authorList>
    </citation>
    <scope>NUCLEOTIDE SEQUENCE</scope>
    <source>
        <strain evidence="3">ATCC 90797</strain>
    </source>
</reference>
<feature type="domain" description="F-box" evidence="2">
    <location>
        <begin position="69"/>
        <end position="114"/>
    </location>
</feature>